<protein>
    <submittedName>
        <fullName evidence="2">Photosystem II oxygen evolving complex protein PsbP</fullName>
    </submittedName>
</protein>
<dbReference type="Proteomes" id="UP000317990">
    <property type="component" value="Unassembled WGS sequence"/>
</dbReference>
<dbReference type="EMBL" id="SRMO01000050">
    <property type="protein sequence ID" value="TGG93791.1"/>
    <property type="molecule type" value="Genomic_DNA"/>
</dbReference>
<dbReference type="NCBIfam" id="NF040946">
    <property type="entry name" value="PSII_PsbP"/>
    <property type="match status" value="1"/>
</dbReference>
<dbReference type="InterPro" id="IPR016123">
    <property type="entry name" value="Mog1/PsbP_a/b/a-sand"/>
</dbReference>
<dbReference type="Gene3D" id="3.40.1000.10">
    <property type="entry name" value="Mog1/PsbP, alpha/beta/alpha sandwich"/>
    <property type="match status" value="1"/>
</dbReference>
<sequence length="179" mass="19670">MSALLRPTLAALLVLLLVGCGATTGLNGYQSPNGRYAFLYPSGWTEVKVPGGPERVFHDLINSDETLSLVTSAVDPDRSLTSLGSPAEVGELLRRRAIAPEGSGRTAELVDARQRQSDGRTFYDFDYHVRLAGHDRHELATVVVDRGQLYTFAVGTDQRRWDRIHTLLSKVVTSFTLLT</sequence>
<evidence type="ECO:0000259" key="1">
    <source>
        <dbReference type="Pfam" id="PF01789"/>
    </source>
</evidence>
<accession>A0A524RPQ1</accession>
<dbReference type="GO" id="GO:0009654">
    <property type="term" value="C:photosystem II oxygen evolving complex"/>
    <property type="evidence" value="ECO:0007669"/>
    <property type="project" value="InterPro"/>
</dbReference>
<dbReference type="InterPro" id="IPR002683">
    <property type="entry name" value="PsbP_C"/>
</dbReference>
<dbReference type="GO" id="GO:0015979">
    <property type="term" value="P:photosynthesis"/>
    <property type="evidence" value="ECO:0007669"/>
    <property type="project" value="InterPro"/>
</dbReference>
<dbReference type="PANTHER" id="PTHR31407">
    <property type="match status" value="1"/>
</dbReference>
<dbReference type="Pfam" id="PF01789">
    <property type="entry name" value="PsbP"/>
    <property type="match status" value="1"/>
</dbReference>
<reference evidence="2 3" key="1">
    <citation type="journal article" date="2019" name="mSystems">
        <title>Life at home and on the roam: Genomic adaptions reflect the dual lifestyle of an intracellular, facultative symbiont.</title>
        <authorList>
            <person name="Burgsdorf I."/>
        </authorList>
    </citation>
    <scope>NUCLEOTIDE SEQUENCE [LARGE SCALE GENOMIC DNA]</scope>
    <source>
        <strain evidence="2">277cV</strain>
    </source>
</reference>
<comment type="caution">
    <text evidence="2">The sequence shown here is derived from an EMBL/GenBank/DDBJ whole genome shotgun (WGS) entry which is preliminary data.</text>
</comment>
<evidence type="ECO:0000313" key="2">
    <source>
        <dbReference type="EMBL" id="TGG93791.1"/>
    </source>
</evidence>
<dbReference type="PANTHER" id="PTHR31407:SF16">
    <property type="entry name" value="PSBP DOMAIN-CONTAINING PROTEIN 7, CHLOROPLASTIC"/>
    <property type="match status" value="1"/>
</dbReference>
<organism evidence="2 3">
    <name type="scientific">Aphanocapsa feldmannii 277cV</name>
    <dbReference type="NCBI Taxonomy" id="2507553"/>
    <lineage>
        <taxon>Bacteria</taxon>
        <taxon>Bacillati</taxon>
        <taxon>Cyanobacteriota</taxon>
        <taxon>Cyanophyceae</taxon>
        <taxon>Oscillatoriophycideae</taxon>
        <taxon>Chroococcales</taxon>
        <taxon>Microcystaceae</taxon>
        <taxon>Aphanocapsa</taxon>
    </lineage>
</organism>
<dbReference type="PROSITE" id="PS51257">
    <property type="entry name" value="PROKAR_LIPOPROTEIN"/>
    <property type="match status" value="1"/>
</dbReference>
<gene>
    <name evidence="2" type="ORF">ERJ67_03365</name>
</gene>
<dbReference type="SUPFAM" id="SSF55724">
    <property type="entry name" value="Mog1p/PsbP-like"/>
    <property type="match status" value="1"/>
</dbReference>
<evidence type="ECO:0000313" key="3">
    <source>
        <dbReference type="Proteomes" id="UP000317990"/>
    </source>
</evidence>
<dbReference type="GO" id="GO:0005509">
    <property type="term" value="F:calcium ion binding"/>
    <property type="evidence" value="ECO:0007669"/>
    <property type="project" value="InterPro"/>
</dbReference>
<dbReference type="GO" id="GO:0019898">
    <property type="term" value="C:extrinsic component of membrane"/>
    <property type="evidence" value="ECO:0007669"/>
    <property type="project" value="InterPro"/>
</dbReference>
<feature type="domain" description="PsbP C-terminal" evidence="1">
    <location>
        <begin position="25"/>
        <end position="176"/>
    </location>
</feature>
<dbReference type="AlphaFoldDB" id="A0A524RPQ1"/>
<name>A0A524RPQ1_9CHRO</name>
<proteinExistence type="predicted"/>